<evidence type="ECO:0000256" key="5">
    <source>
        <dbReference type="SAM" id="SignalP"/>
    </source>
</evidence>
<gene>
    <name evidence="7" type="ORF">LNKW23_20860</name>
</gene>
<comment type="caution">
    <text evidence="7">The sequence shown here is derived from an EMBL/GenBank/DDBJ whole genome shotgun (WGS) entry which is preliminary data.</text>
</comment>
<dbReference type="InterPro" id="IPR009056">
    <property type="entry name" value="Cyt_c-like_dom"/>
</dbReference>
<feature type="chain" id="PRO_5045042952" description="Cytochrome c domain-containing protein" evidence="5">
    <location>
        <begin position="37"/>
        <end position="174"/>
    </location>
</feature>
<dbReference type="InterPro" id="IPR036909">
    <property type="entry name" value="Cyt_c-like_dom_sf"/>
</dbReference>
<organism evidence="7 8">
    <name type="scientific">Paralimibaculum aggregatum</name>
    <dbReference type="NCBI Taxonomy" id="3036245"/>
    <lineage>
        <taxon>Bacteria</taxon>
        <taxon>Pseudomonadati</taxon>
        <taxon>Pseudomonadota</taxon>
        <taxon>Alphaproteobacteria</taxon>
        <taxon>Rhodobacterales</taxon>
        <taxon>Paracoccaceae</taxon>
        <taxon>Paralimibaculum</taxon>
    </lineage>
</organism>
<feature type="signal peptide" evidence="5">
    <location>
        <begin position="1"/>
        <end position="36"/>
    </location>
</feature>
<evidence type="ECO:0000256" key="1">
    <source>
        <dbReference type="ARBA" id="ARBA00022617"/>
    </source>
</evidence>
<dbReference type="Pfam" id="PF00034">
    <property type="entry name" value="Cytochrom_C"/>
    <property type="match status" value="1"/>
</dbReference>
<proteinExistence type="predicted"/>
<dbReference type="Gene3D" id="1.10.760.10">
    <property type="entry name" value="Cytochrome c-like domain"/>
    <property type="match status" value="1"/>
</dbReference>
<protein>
    <recommendedName>
        <fullName evidence="6">Cytochrome c domain-containing protein</fullName>
    </recommendedName>
</protein>
<sequence length="174" mass="16845">MAHRSVLAERRGRLKRAARRLVASALIAGAAGPAGAADAGGAAAYVIEDAARISRSLTGAPGDPARGAALFADAGATGCAGCHGQGDAPGLAALRAFAAEAGAGAVRLAIVAPEVRRPGSAMPGYFAAGQRLGAADPRYGGPRLTAAEIEDLVAFLAAAPAPDAGAAAGETPPD</sequence>
<evidence type="ECO:0000313" key="8">
    <source>
        <dbReference type="Proteomes" id="UP001239909"/>
    </source>
</evidence>
<keyword evidence="5" id="KW-0732">Signal</keyword>
<evidence type="ECO:0000313" key="7">
    <source>
        <dbReference type="EMBL" id="GMG82873.1"/>
    </source>
</evidence>
<evidence type="ECO:0000259" key="6">
    <source>
        <dbReference type="PROSITE" id="PS51007"/>
    </source>
</evidence>
<keyword evidence="1 4" id="KW-0349">Heme</keyword>
<dbReference type="Proteomes" id="UP001239909">
    <property type="component" value="Unassembled WGS sequence"/>
</dbReference>
<evidence type="ECO:0000256" key="2">
    <source>
        <dbReference type="ARBA" id="ARBA00022723"/>
    </source>
</evidence>
<evidence type="ECO:0000256" key="4">
    <source>
        <dbReference type="PROSITE-ProRule" id="PRU00433"/>
    </source>
</evidence>
<keyword evidence="3 4" id="KW-0408">Iron</keyword>
<dbReference type="PROSITE" id="PS51007">
    <property type="entry name" value="CYTC"/>
    <property type="match status" value="1"/>
</dbReference>
<evidence type="ECO:0000256" key="3">
    <source>
        <dbReference type="ARBA" id="ARBA00023004"/>
    </source>
</evidence>
<name>A0ABQ6LNS2_9RHOB</name>
<dbReference type="SUPFAM" id="SSF46626">
    <property type="entry name" value="Cytochrome c"/>
    <property type="match status" value="1"/>
</dbReference>
<reference evidence="7 8" key="1">
    <citation type="submission" date="2023-04" db="EMBL/GenBank/DDBJ databases">
        <title>Marinoamorphus aggregata gen. nov., sp. Nov., isolate from tissue of brittle star Ophioplocus japonicus.</title>
        <authorList>
            <person name="Kawano K."/>
            <person name="Sawayama S."/>
            <person name="Nakagawa S."/>
        </authorList>
    </citation>
    <scope>NUCLEOTIDE SEQUENCE [LARGE SCALE GENOMIC DNA]</scope>
    <source>
        <strain evidence="7 8">NKW23</strain>
    </source>
</reference>
<accession>A0ABQ6LNS2</accession>
<dbReference type="RefSeq" id="WP_285671665.1">
    <property type="nucleotide sequence ID" value="NZ_BSYI01000014.1"/>
</dbReference>
<feature type="domain" description="Cytochrome c" evidence="6">
    <location>
        <begin position="62"/>
        <end position="160"/>
    </location>
</feature>
<dbReference type="EMBL" id="BSYI01000014">
    <property type="protein sequence ID" value="GMG82873.1"/>
    <property type="molecule type" value="Genomic_DNA"/>
</dbReference>
<keyword evidence="8" id="KW-1185">Reference proteome</keyword>
<keyword evidence="2 4" id="KW-0479">Metal-binding</keyword>